<dbReference type="InParanoid" id="A0A136J8J8"/>
<accession>A0A136J8J8</accession>
<dbReference type="EMBL" id="KQ964248">
    <property type="protein sequence ID" value="KXJ93448.1"/>
    <property type="molecule type" value="Genomic_DNA"/>
</dbReference>
<dbReference type="SUPFAM" id="SSF54637">
    <property type="entry name" value="Thioesterase/thiol ester dehydrase-isomerase"/>
    <property type="match status" value="1"/>
</dbReference>
<dbReference type="AlphaFoldDB" id="A0A136J8J8"/>
<keyword evidence="3" id="KW-1185">Reference proteome</keyword>
<dbReference type="GO" id="GO:0019171">
    <property type="term" value="F:(3R)-hydroxyacyl-[acyl-carrier-protein] dehydratase activity"/>
    <property type="evidence" value="ECO:0007669"/>
    <property type="project" value="TreeGrafter"/>
</dbReference>
<dbReference type="GO" id="GO:0005739">
    <property type="term" value="C:mitochondrion"/>
    <property type="evidence" value="ECO:0007669"/>
    <property type="project" value="TreeGrafter"/>
</dbReference>
<organism evidence="2 3">
    <name type="scientific">Microdochium bolleyi</name>
    <dbReference type="NCBI Taxonomy" id="196109"/>
    <lineage>
        <taxon>Eukaryota</taxon>
        <taxon>Fungi</taxon>
        <taxon>Dikarya</taxon>
        <taxon>Ascomycota</taxon>
        <taxon>Pezizomycotina</taxon>
        <taxon>Sordariomycetes</taxon>
        <taxon>Xylariomycetidae</taxon>
        <taxon>Xylariales</taxon>
        <taxon>Microdochiaceae</taxon>
        <taxon>Microdochium</taxon>
    </lineage>
</organism>
<dbReference type="Gene3D" id="3.10.129.10">
    <property type="entry name" value="Hotdog Thioesterase"/>
    <property type="match status" value="1"/>
</dbReference>
<feature type="region of interest" description="Disordered" evidence="1">
    <location>
        <begin position="1"/>
        <end position="27"/>
    </location>
</feature>
<evidence type="ECO:0000313" key="2">
    <source>
        <dbReference type="EMBL" id="KXJ93448.1"/>
    </source>
</evidence>
<dbReference type="Gene3D" id="3.30.710.10">
    <property type="entry name" value="Potassium Channel Kv1.1, Chain A"/>
    <property type="match status" value="1"/>
</dbReference>
<feature type="region of interest" description="Disordered" evidence="1">
    <location>
        <begin position="155"/>
        <end position="193"/>
    </location>
</feature>
<dbReference type="InterPro" id="IPR029069">
    <property type="entry name" value="HotDog_dom_sf"/>
</dbReference>
<name>A0A136J8J8_9PEZI</name>
<dbReference type="PANTHER" id="PTHR28152">
    <property type="entry name" value="HYDROXYACYL-THIOESTER DEHYDRATASE TYPE 2, MITOCHONDRIAL"/>
    <property type="match status" value="1"/>
</dbReference>
<dbReference type="PANTHER" id="PTHR28152:SF2">
    <property type="entry name" value="N-TERMINAL OF MAOC-LIKE DEHYDRATASE DOMAIN-CONTAINING PROTEIN"/>
    <property type="match status" value="1"/>
</dbReference>
<evidence type="ECO:0000313" key="3">
    <source>
        <dbReference type="Proteomes" id="UP000070501"/>
    </source>
</evidence>
<reference evidence="3" key="1">
    <citation type="submission" date="2016-02" db="EMBL/GenBank/DDBJ databases">
        <title>Draft genome sequence of Microdochium bolleyi, a fungal endophyte of beachgrass.</title>
        <authorList>
            <consortium name="DOE Joint Genome Institute"/>
            <person name="David A.S."/>
            <person name="May G."/>
            <person name="Haridas S."/>
            <person name="Lim J."/>
            <person name="Wang M."/>
            <person name="Labutti K."/>
            <person name="Lipzen A."/>
            <person name="Barry K."/>
            <person name="Grigoriev I.V."/>
        </authorList>
    </citation>
    <scope>NUCLEOTIDE SEQUENCE [LARGE SCALE GENOMIC DNA]</scope>
    <source>
        <strain evidence="3">J235TASD1</strain>
    </source>
</reference>
<evidence type="ECO:0000256" key="1">
    <source>
        <dbReference type="SAM" id="MobiDB-lite"/>
    </source>
</evidence>
<proteinExistence type="predicted"/>
<dbReference type="InterPro" id="IPR011333">
    <property type="entry name" value="SKP1/BTB/POZ_sf"/>
</dbReference>
<sequence>MPSPQKRNKKEPTASASGAGASPSPSIEDIANSGDVILVVGRGSSIIKLRVYSQCLKASSKVFDAMFSIRWLDGKELSEQEPKEFTLPDDDPETKRKICYQLHFKKTSMSSAHDMLQVAIHADKSSHLAMSRSLRQALFHGRSPRQLLPAASTLTTKLPSTPSPAASTLPASSRSRRCLSTTRNLAKSSSSATSAKEAAAHLLSTLSGVTTTRKQLIDGNQLQRLSLTLGRRYLYPEQANLTNPEYDLTNLNSVPHAGTPVPPGYHLAYFTPGGLESELGPDGTDRTFNAPAPFTRRMWAGGRMTWYGPAESGGPTLSVGQIAEERTRLVGATAKKSRDGSEMVLVDVEKEFWCGGARVLTDRRSWIFRPELEAASSTEEIATETSVIRGPSTVRDVTLDGKAFSPASSIANHEELKDLPRRLHRWSPAGLFRFSALTFNGHRIHYDQPWSRAIENHPSPSVVVHGPLNLICMLDYWRDVVAEHGAVPGSPYYGNATAREHEEALGVREIEYRALSPLYAGQEYSIRAERVDEGLSEEQQGQFDREGFVDDGPGQVWELFVEREGKVCMKGKITTFGP</sequence>
<protein>
    <submittedName>
        <fullName evidence="2">Uncharacterized protein</fullName>
    </submittedName>
</protein>
<dbReference type="STRING" id="196109.A0A136J8J8"/>
<dbReference type="Proteomes" id="UP000070501">
    <property type="component" value="Unassembled WGS sequence"/>
</dbReference>
<dbReference type="InterPro" id="IPR052741">
    <property type="entry name" value="Mitochondrial_HTD2"/>
</dbReference>
<dbReference type="OrthoDB" id="3257538at2759"/>
<feature type="compositionally biased region" description="Low complexity" evidence="1">
    <location>
        <begin position="14"/>
        <end position="26"/>
    </location>
</feature>
<gene>
    <name evidence="2" type="ORF">Micbo1qcDRAFT_232968</name>
</gene>